<gene>
    <name evidence="2" type="ORF">NDU88_002200</name>
</gene>
<keyword evidence="3" id="KW-1185">Reference proteome</keyword>
<dbReference type="Proteomes" id="UP001066276">
    <property type="component" value="Chromosome 3_1"/>
</dbReference>
<organism evidence="2 3">
    <name type="scientific">Pleurodeles waltl</name>
    <name type="common">Iberian ribbed newt</name>
    <dbReference type="NCBI Taxonomy" id="8319"/>
    <lineage>
        <taxon>Eukaryota</taxon>
        <taxon>Metazoa</taxon>
        <taxon>Chordata</taxon>
        <taxon>Craniata</taxon>
        <taxon>Vertebrata</taxon>
        <taxon>Euteleostomi</taxon>
        <taxon>Amphibia</taxon>
        <taxon>Batrachia</taxon>
        <taxon>Caudata</taxon>
        <taxon>Salamandroidea</taxon>
        <taxon>Salamandridae</taxon>
        <taxon>Pleurodelinae</taxon>
        <taxon>Pleurodeles</taxon>
    </lineage>
</organism>
<dbReference type="EMBL" id="JANPWB010000005">
    <property type="protein sequence ID" value="KAJ1185407.1"/>
    <property type="molecule type" value="Genomic_DNA"/>
</dbReference>
<feature type="compositionally biased region" description="Acidic residues" evidence="1">
    <location>
        <begin position="100"/>
        <end position="109"/>
    </location>
</feature>
<accession>A0AAV7U8L0</accession>
<reference evidence="2" key="1">
    <citation type="journal article" date="2022" name="bioRxiv">
        <title>Sequencing and chromosome-scale assembly of the giantPleurodeles waltlgenome.</title>
        <authorList>
            <person name="Brown T."/>
            <person name="Elewa A."/>
            <person name="Iarovenko S."/>
            <person name="Subramanian E."/>
            <person name="Araus A.J."/>
            <person name="Petzold A."/>
            <person name="Susuki M."/>
            <person name="Suzuki K.-i.T."/>
            <person name="Hayashi T."/>
            <person name="Toyoda A."/>
            <person name="Oliveira C."/>
            <person name="Osipova E."/>
            <person name="Leigh N.D."/>
            <person name="Simon A."/>
            <person name="Yun M.H."/>
        </authorList>
    </citation>
    <scope>NUCLEOTIDE SEQUENCE</scope>
    <source>
        <strain evidence="2">20211129_DDA</strain>
        <tissue evidence="2">Liver</tissue>
    </source>
</reference>
<name>A0AAV7U8L0_PLEWA</name>
<evidence type="ECO:0000313" key="2">
    <source>
        <dbReference type="EMBL" id="KAJ1185407.1"/>
    </source>
</evidence>
<evidence type="ECO:0000256" key="1">
    <source>
        <dbReference type="SAM" id="MobiDB-lite"/>
    </source>
</evidence>
<sequence>MSSKEGRRATPSVLELAHWLYVRIGSAAPHRQWSPSRSSRAVRGYAALMTPLSRSALSAPFFLPGHTISEERLCPQRSSGGKCVPDSGGSVSQRSHSAADAEEQLMDHP</sequence>
<dbReference type="AlphaFoldDB" id="A0AAV7U8L0"/>
<comment type="caution">
    <text evidence="2">The sequence shown here is derived from an EMBL/GenBank/DDBJ whole genome shotgun (WGS) entry which is preliminary data.</text>
</comment>
<evidence type="ECO:0000313" key="3">
    <source>
        <dbReference type="Proteomes" id="UP001066276"/>
    </source>
</evidence>
<feature type="region of interest" description="Disordered" evidence="1">
    <location>
        <begin position="73"/>
        <end position="109"/>
    </location>
</feature>
<proteinExistence type="predicted"/>
<protein>
    <submittedName>
        <fullName evidence="2">Uncharacterized protein</fullName>
    </submittedName>
</protein>